<evidence type="ECO:0000256" key="3">
    <source>
        <dbReference type="ARBA" id="ARBA00022676"/>
    </source>
</evidence>
<comment type="caution">
    <text evidence="10">The sequence shown here is derived from an EMBL/GenBank/DDBJ whole genome shotgun (WGS) entry which is preliminary data.</text>
</comment>
<evidence type="ECO:0000256" key="5">
    <source>
        <dbReference type="ARBA" id="ARBA00022692"/>
    </source>
</evidence>
<evidence type="ECO:0000256" key="6">
    <source>
        <dbReference type="ARBA" id="ARBA00022989"/>
    </source>
</evidence>
<name>A0A9X3CVH7_9FLAO</name>
<dbReference type="InterPro" id="IPR038731">
    <property type="entry name" value="RgtA/B/C-like"/>
</dbReference>
<keyword evidence="3 10" id="KW-0328">Glycosyltransferase</keyword>
<dbReference type="PANTHER" id="PTHR33908">
    <property type="entry name" value="MANNOSYLTRANSFERASE YKCB-RELATED"/>
    <property type="match status" value="1"/>
</dbReference>
<keyword evidence="4 10" id="KW-0808">Transferase</keyword>
<feature type="transmembrane region" description="Helical" evidence="8">
    <location>
        <begin position="156"/>
        <end position="175"/>
    </location>
</feature>
<feature type="transmembrane region" description="Helical" evidence="8">
    <location>
        <begin position="187"/>
        <end position="212"/>
    </location>
</feature>
<dbReference type="EMBL" id="JAPJDA010000006">
    <property type="protein sequence ID" value="MCX2837481.1"/>
    <property type="molecule type" value="Genomic_DNA"/>
</dbReference>
<evidence type="ECO:0000256" key="7">
    <source>
        <dbReference type="ARBA" id="ARBA00023136"/>
    </source>
</evidence>
<keyword evidence="11" id="KW-1185">Reference proteome</keyword>
<evidence type="ECO:0000313" key="11">
    <source>
        <dbReference type="Proteomes" id="UP001148482"/>
    </source>
</evidence>
<dbReference type="Proteomes" id="UP001148482">
    <property type="component" value="Unassembled WGS sequence"/>
</dbReference>
<feature type="transmembrane region" description="Helical" evidence="8">
    <location>
        <begin position="89"/>
        <end position="111"/>
    </location>
</feature>
<feature type="transmembrane region" description="Helical" evidence="8">
    <location>
        <begin position="132"/>
        <end position="150"/>
    </location>
</feature>
<keyword evidence="6 8" id="KW-1133">Transmembrane helix</keyword>
<feature type="transmembrane region" description="Helical" evidence="8">
    <location>
        <begin position="374"/>
        <end position="394"/>
    </location>
</feature>
<dbReference type="GO" id="GO:0009103">
    <property type="term" value="P:lipopolysaccharide biosynthetic process"/>
    <property type="evidence" value="ECO:0007669"/>
    <property type="project" value="UniProtKB-ARBA"/>
</dbReference>
<comment type="subcellular location">
    <subcellularLocation>
        <location evidence="1">Cell membrane</location>
        <topology evidence="1">Multi-pass membrane protein</topology>
    </subcellularLocation>
</comment>
<evidence type="ECO:0000256" key="4">
    <source>
        <dbReference type="ARBA" id="ARBA00022679"/>
    </source>
</evidence>
<reference evidence="10" key="1">
    <citation type="submission" date="2022-11" db="EMBL/GenBank/DDBJ databases">
        <title>Salinimicrobium profundisediminis sp. nov., isolated from deep-sea sediment of the Mariana Trench.</title>
        <authorList>
            <person name="Fu H."/>
        </authorList>
    </citation>
    <scope>NUCLEOTIDE SEQUENCE</scope>
    <source>
        <strain evidence="10">MT39</strain>
    </source>
</reference>
<dbReference type="Pfam" id="PF13231">
    <property type="entry name" value="PMT_2"/>
    <property type="match status" value="1"/>
</dbReference>
<sequence length="424" mass="48745">MKILTSLKIGFGLTFLFVFVYNGLVALDNKHQAEGDAWDYIHLGLSIAKTGKYGHFDASREQIISHFKANRIDSEKYDFTESTAFRPPVWPLLIAGIFIIFGYNLTYLIAFKFLLHLLGMYYFYQILKTLKVQEIIAIVGVFLYAISPAWQLYSRVFLSEPITLFFITLWLYLLVRFVKNRSGFLPQALVGGILVLAHPYYIFLPFSVWFILFLYKELYFKIFLFSSIICAAVISIWIARNFIVLDSNSLILTTSSGAVMAKGWNKKVKNEHTNTQGDLADETLVLKYIDYDRMREYDEISKMRLYKEATLAFICSNPELILPTVSRKLLSAFNPFPETAKPGILETGRWVFQLFALIAMVYLLAFSKNKLVRSLVLALIISTIGITIITYSGFRFRSPQAGLELLFMIFAIREMTKRRSLNKG</sequence>
<keyword evidence="2" id="KW-1003">Cell membrane</keyword>
<dbReference type="EC" id="2.4.-.-" evidence="10"/>
<feature type="transmembrane region" description="Helical" evidence="8">
    <location>
        <begin position="218"/>
        <end position="239"/>
    </location>
</feature>
<dbReference type="AlphaFoldDB" id="A0A9X3CVH7"/>
<proteinExistence type="predicted"/>
<keyword evidence="7 8" id="KW-0472">Membrane</keyword>
<evidence type="ECO:0000313" key="10">
    <source>
        <dbReference type="EMBL" id="MCX2837481.1"/>
    </source>
</evidence>
<dbReference type="PANTHER" id="PTHR33908:SF11">
    <property type="entry name" value="MEMBRANE PROTEIN"/>
    <property type="match status" value="1"/>
</dbReference>
<dbReference type="RefSeq" id="WP_266068713.1">
    <property type="nucleotide sequence ID" value="NZ_JAPJDA010000006.1"/>
</dbReference>
<evidence type="ECO:0000256" key="2">
    <source>
        <dbReference type="ARBA" id="ARBA00022475"/>
    </source>
</evidence>
<evidence type="ECO:0000259" key="9">
    <source>
        <dbReference type="Pfam" id="PF13231"/>
    </source>
</evidence>
<accession>A0A9X3CVH7</accession>
<feature type="transmembrane region" description="Helical" evidence="8">
    <location>
        <begin position="7"/>
        <end position="27"/>
    </location>
</feature>
<dbReference type="InterPro" id="IPR050297">
    <property type="entry name" value="LipidA_mod_glycosyltrf_83"/>
</dbReference>
<organism evidence="10 11">
    <name type="scientific">Salinimicrobium profundisediminis</name>
    <dbReference type="NCBI Taxonomy" id="2994553"/>
    <lineage>
        <taxon>Bacteria</taxon>
        <taxon>Pseudomonadati</taxon>
        <taxon>Bacteroidota</taxon>
        <taxon>Flavobacteriia</taxon>
        <taxon>Flavobacteriales</taxon>
        <taxon>Flavobacteriaceae</taxon>
        <taxon>Salinimicrobium</taxon>
    </lineage>
</organism>
<evidence type="ECO:0000256" key="8">
    <source>
        <dbReference type="SAM" id="Phobius"/>
    </source>
</evidence>
<keyword evidence="5 8" id="KW-0812">Transmembrane</keyword>
<dbReference type="GO" id="GO:0005886">
    <property type="term" value="C:plasma membrane"/>
    <property type="evidence" value="ECO:0007669"/>
    <property type="project" value="UniProtKB-SubCell"/>
</dbReference>
<gene>
    <name evidence="10" type="ORF">OQ279_04890</name>
</gene>
<feature type="domain" description="Glycosyltransferase RgtA/B/C/D-like" evidence="9">
    <location>
        <begin position="86"/>
        <end position="236"/>
    </location>
</feature>
<evidence type="ECO:0000256" key="1">
    <source>
        <dbReference type="ARBA" id="ARBA00004651"/>
    </source>
</evidence>
<feature type="transmembrane region" description="Helical" evidence="8">
    <location>
        <begin position="350"/>
        <end position="367"/>
    </location>
</feature>
<protein>
    <submittedName>
        <fullName evidence="10">Glycosyltransferase family 39 protein</fullName>
        <ecNumber evidence="10">2.4.-.-</ecNumber>
    </submittedName>
</protein>
<dbReference type="GO" id="GO:0016763">
    <property type="term" value="F:pentosyltransferase activity"/>
    <property type="evidence" value="ECO:0007669"/>
    <property type="project" value="TreeGrafter"/>
</dbReference>